<proteinExistence type="predicted"/>
<keyword evidence="2" id="KW-1185">Reference proteome</keyword>
<dbReference type="Proteomes" id="UP000593579">
    <property type="component" value="Unassembled WGS sequence"/>
</dbReference>
<accession>A0A7J9CM53</accession>
<reference evidence="1 2" key="1">
    <citation type="journal article" date="2019" name="Genome Biol. Evol.">
        <title>Insights into the evolution of the New World diploid cottons (Gossypium, subgenus Houzingenia) based on genome sequencing.</title>
        <authorList>
            <person name="Grover C.E."/>
            <person name="Arick M.A. 2nd"/>
            <person name="Thrash A."/>
            <person name="Conover J.L."/>
            <person name="Sanders W.S."/>
            <person name="Peterson D.G."/>
            <person name="Frelichowski J.E."/>
            <person name="Scheffler J.A."/>
            <person name="Scheffler B.E."/>
            <person name="Wendel J.F."/>
        </authorList>
    </citation>
    <scope>NUCLEOTIDE SEQUENCE [LARGE SCALE GENOMIC DNA]</scope>
    <source>
        <strain evidence="1">5</strain>
        <tissue evidence="1">Leaf</tissue>
    </source>
</reference>
<gene>
    <name evidence="1" type="ORF">Gogos_003415</name>
</gene>
<dbReference type="AlphaFoldDB" id="A0A7J9CM53"/>
<evidence type="ECO:0000313" key="1">
    <source>
        <dbReference type="EMBL" id="MBA0749496.1"/>
    </source>
</evidence>
<comment type="caution">
    <text evidence="1">The sequence shown here is derived from an EMBL/GenBank/DDBJ whole genome shotgun (WGS) entry which is preliminary data.</text>
</comment>
<dbReference type="OrthoDB" id="995925at2759"/>
<name>A0A7J9CM53_GOSGO</name>
<dbReference type="EMBL" id="JABEZY010000011">
    <property type="protein sequence ID" value="MBA0749496.1"/>
    <property type="molecule type" value="Genomic_DNA"/>
</dbReference>
<protein>
    <recommendedName>
        <fullName evidence="3">Reverse transcriptase zinc-binding domain-containing protein</fullName>
    </recommendedName>
</protein>
<evidence type="ECO:0008006" key="3">
    <source>
        <dbReference type="Google" id="ProtNLM"/>
    </source>
</evidence>
<organism evidence="1 2">
    <name type="scientific">Gossypium gossypioides</name>
    <name type="common">Mexican cotton</name>
    <name type="synonym">Selera gossypioides</name>
    <dbReference type="NCBI Taxonomy" id="34282"/>
    <lineage>
        <taxon>Eukaryota</taxon>
        <taxon>Viridiplantae</taxon>
        <taxon>Streptophyta</taxon>
        <taxon>Embryophyta</taxon>
        <taxon>Tracheophyta</taxon>
        <taxon>Spermatophyta</taxon>
        <taxon>Magnoliopsida</taxon>
        <taxon>eudicotyledons</taxon>
        <taxon>Gunneridae</taxon>
        <taxon>Pentapetalae</taxon>
        <taxon>rosids</taxon>
        <taxon>malvids</taxon>
        <taxon>Malvales</taxon>
        <taxon>Malvaceae</taxon>
        <taxon>Malvoideae</taxon>
        <taxon>Gossypium</taxon>
    </lineage>
</organism>
<evidence type="ECO:0000313" key="2">
    <source>
        <dbReference type="Proteomes" id="UP000593579"/>
    </source>
</evidence>
<sequence>MAIAFGLMGIIEALRVSMVMPCNSLTMLFRRCMFVIFGCRTTMISSIKSHVNPACSRCKGGDETLFHALRDCPKAQDVLIANGFGNRLLVNQNNAIFRGKDEEVGVIWEKARKLNDDFQIHNLSSQPILPQVLKSCKWEKPPEWVIKVNVDAAMNSYGTSLGIIARDSDGCFERENVLHQQGV</sequence>